<reference evidence="2 3" key="1">
    <citation type="submission" date="2020-01" db="EMBL/GenBank/DDBJ databases">
        <title>Complete genome sequence of Chitinophaga sp. H33E-04 isolated from quinoa roots.</title>
        <authorList>
            <person name="Weon H.-Y."/>
            <person name="Lee S.A."/>
        </authorList>
    </citation>
    <scope>NUCLEOTIDE SEQUENCE [LARGE SCALE GENOMIC DNA]</scope>
    <source>
        <strain evidence="2 3">H33E-04</strain>
    </source>
</reference>
<dbReference type="KEGG" id="chih:GWR21_13155"/>
<dbReference type="EMBL" id="CP048113">
    <property type="protein sequence ID" value="QHS60504.1"/>
    <property type="molecule type" value="Genomic_DNA"/>
</dbReference>
<dbReference type="RefSeq" id="WP_162332194.1">
    <property type="nucleotide sequence ID" value="NZ_CP048113.1"/>
</dbReference>
<name>A0A6B9ZGP8_9BACT</name>
<keyword evidence="3" id="KW-1185">Reference proteome</keyword>
<gene>
    <name evidence="2" type="ORF">GWR21_13155</name>
</gene>
<protein>
    <submittedName>
        <fullName evidence="2">Uncharacterized protein</fullName>
    </submittedName>
</protein>
<feature type="compositionally biased region" description="Low complexity" evidence="1">
    <location>
        <begin position="189"/>
        <end position="201"/>
    </location>
</feature>
<proteinExistence type="predicted"/>
<feature type="region of interest" description="Disordered" evidence="1">
    <location>
        <begin position="175"/>
        <end position="205"/>
    </location>
</feature>
<sequence>MLKKAIYFPFLIGMAQLPVITHAQLSKEKAEKHIVVNSKTIRVATLLGIFSKETDLEFSFNSKQLSPSREIPVTHHDQTLSAWLKELEKTTGIHVRVKGDHIILQDAPVPVQTATIRERAVVNTPAVKTSTIQRAAAANKVVVQPGENAPDITEKLAVNHGVAIVKHLHERDKVTMTDKKKRLKDVTDSQESSARQQQRADSNARVNAVDIPENSMSPHRAVVPAAKGDAAYTADKPTYNGQAGLITNDELQPLPAYELPATDQQISIVNPPVVGAVKERAAFIAARQAGDTNMVAAPPLRKLTSLELGLQGIGLAFELPVARKVTVKFSGGLGGGYDLRNDFSYDWALADPCVYLSVNPRYYYNRDKRERKGKRNSLNAGYYIGLRVKYTSTSIIETDVTDAIMSNIHWGMQTPIGRKWVIDGHAGVGWGCNFIDTFNPIHSRFYPAVEIRFSYVLNKKSHL</sequence>
<evidence type="ECO:0000313" key="2">
    <source>
        <dbReference type="EMBL" id="QHS60504.1"/>
    </source>
</evidence>
<dbReference type="AlphaFoldDB" id="A0A6B9ZGP8"/>
<accession>A0A6B9ZGP8</accession>
<organism evidence="2 3">
    <name type="scientific">Chitinophaga agri</name>
    <dbReference type="NCBI Taxonomy" id="2703787"/>
    <lineage>
        <taxon>Bacteria</taxon>
        <taxon>Pseudomonadati</taxon>
        <taxon>Bacteroidota</taxon>
        <taxon>Chitinophagia</taxon>
        <taxon>Chitinophagales</taxon>
        <taxon>Chitinophagaceae</taxon>
        <taxon>Chitinophaga</taxon>
    </lineage>
</organism>
<evidence type="ECO:0000313" key="3">
    <source>
        <dbReference type="Proteomes" id="UP000476411"/>
    </source>
</evidence>
<dbReference type="Proteomes" id="UP000476411">
    <property type="component" value="Chromosome"/>
</dbReference>
<evidence type="ECO:0000256" key="1">
    <source>
        <dbReference type="SAM" id="MobiDB-lite"/>
    </source>
</evidence>